<dbReference type="AlphaFoldDB" id="A0A0M6YD37"/>
<sequence length="256" mass="26603">MTPTLSPPAEPQIFPPLDREAELDRLADRMRTASGVGMQLLGLIGTQAESLIDMLPGSARAGLEKATAVALEQSFNAAHATRKGRIADAPDWLTRAISVGTGAAGGFGGLPSALAELPVTTTIILRAIQTIADEHGLDPALPEVRAACLRVFAAAGPLDDDDGTDLSFLTLRLTVTGSAVHGLIAKVAPRLAVPLGQKLAAQAVPFIGAAAGAATNYVYTSYYQDMARVQFGLMRLGAQTGEDMETLSAALKTRLS</sequence>
<dbReference type="InterPro" id="IPR024787">
    <property type="entry name" value="EcsC"/>
</dbReference>
<keyword evidence="2" id="KW-1185">Reference proteome</keyword>
<dbReference type="OrthoDB" id="7569638at2"/>
<gene>
    <name evidence="1" type="ORF">JDO7802_00274</name>
</gene>
<protein>
    <submittedName>
        <fullName evidence="1">EcsC protein family protein</fullName>
    </submittedName>
</protein>
<dbReference type="RefSeq" id="WP_055081894.1">
    <property type="nucleotide sequence ID" value="NZ_CXSU01000005.1"/>
</dbReference>
<accession>A0A0M6YD37</accession>
<dbReference type="Proteomes" id="UP000049222">
    <property type="component" value="Unassembled WGS sequence"/>
</dbReference>
<name>A0A0M6YD37_9RHOB</name>
<dbReference type="PANTHER" id="PTHR41260:SF1">
    <property type="entry name" value="PROTEIN ECSC"/>
    <property type="match status" value="1"/>
</dbReference>
<dbReference type="EMBL" id="CXSU01000005">
    <property type="protein sequence ID" value="CTQ48272.1"/>
    <property type="molecule type" value="Genomic_DNA"/>
</dbReference>
<evidence type="ECO:0000313" key="2">
    <source>
        <dbReference type="Proteomes" id="UP000049222"/>
    </source>
</evidence>
<dbReference type="PANTHER" id="PTHR41260">
    <property type="entry name" value="PROTEIN ECSC"/>
    <property type="match status" value="1"/>
</dbReference>
<dbReference type="STRING" id="420998.JDO7802_00274"/>
<dbReference type="Pfam" id="PF12787">
    <property type="entry name" value="EcsC"/>
    <property type="match status" value="1"/>
</dbReference>
<evidence type="ECO:0000313" key="1">
    <source>
        <dbReference type="EMBL" id="CTQ48272.1"/>
    </source>
</evidence>
<organism evidence="1 2">
    <name type="scientific">Jannaschia donghaensis</name>
    <dbReference type="NCBI Taxonomy" id="420998"/>
    <lineage>
        <taxon>Bacteria</taxon>
        <taxon>Pseudomonadati</taxon>
        <taxon>Pseudomonadota</taxon>
        <taxon>Alphaproteobacteria</taxon>
        <taxon>Rhodobacterales</taxon>
        <taxon>Roseobacteraceae</taxon>
        <taxon>Jannaschia</taxon>
    </lineage>
</organism>
<proteinExistence type="predicted"/>
<reference evidence="1 2" key="1">
    <citation type="submission" date="2015-07" db="EMBL/GenBank/DDBJ databases">
        <authorList>
            <person name="Noorani M."/>
        </authorList>
    </citation>
    <scope>NUCLEOTIDE SEQUENCE [LARGE SCALE GENOMIC DNA]</scope>
    <source>
        <strain evidence="1 2">CECT 7802</strain>
    </source>
</reference>